<feature type="region of interest" description="Disordered" evidence="1">
    <location>
        <begin position="19"/>
        <end position="38"/>
    </location>
</feature>
<keyword evidence="2" id="KW-0732">Signal</keyword>
<evidence type="ECO:0000256" key="2">
    <source>
        <dbReference type="SAM" id="SignalP"/>
    </source>
</evidence>
<feature type="compositionally biased region" description="Low complexity" evidence="1">
    <location>
        <begin position="23"/>
        <end position="38"/>
    </location>
</feature>
<evidence type="ECO:0000313" key="3">
    <source>
        <dbReference type="EMBL" id="TCP36116.1"/>
    </source>
</evidence>
<evidence type="ECO:0000313" key="4">
    <source>
        <dbReference type="Proteomes" id="UP000295399"/>
    </source>
</evidence>
<feature type="chain" id="PRO_5020463657" evidence="2">
    <location>
        <begin position="26"/>
        <end position="85"/>
    </location>
</feature>
<protein>
    <submittedName>
        <fullName evidence="3">Uncharacterized protein</fullName>
    </submittedName>
</protein>
<reference evidence="3 4" key="1">
    <citation type="submission" date="2019-03" db="EMBL/GenBank/DDBJ databases">
        <title>Genomic Encyclopedia of Type Strains, Phase IV (KMG-IV): sequencing the most valuable type-strain genomes for metagenomic binning, comparative biology and taxonomic classification.</title>
        <authorList>
            <person name="Goeker M."/>
        </authorList>
    </citation>
    <scope>NUCLEOTIDE SEQUENCE [LARGE SCALE GENOMIC DNA]</scope>
    <source>
        <strain evidence="3 4">DSM 2132</strain>
    </source>
</reference>
<organism evidence="3 4">
    <name type="scientific">Rhodothalassium salexigens DSM 2132</name>
    <dbReference type="NCBI Taxonomy" id="1188247"/>
    <lineage>
        <taxon>Bacteria</taxon>
        <taxon>Pseudomonadati</taxon>
        <taxon>Pseudomonadota</taxon>
        <taxon>Alphaproteobacteria</taxon>
        <taxon>Rhodothalassiales</taxon>
        <taxon>Rhodothalassiaceae</taxon>
        <taxon>Rhodothalassium</taxon>
    </lineage>
</organism>
<sequence length="85" mass="8546">MRSALFTLALVLATIPAPGAQSAGAADPDTRTAGAAAGDDGLVRTTGAFDVAQTVDRLARAVEARGSTMAQVRRVSGSICGRARC</sequence>
<name>A0A4V2SPV9_RHOSA</name>
<dbReference type="EMBL" id="SLXO01000003">
    <property type="protein sequence ID" value="TCP36116.1"/>
    <property type="molecule type" value="Genomic_DNA"/>
</dbReference>
<feature type="signal peptide" evidence="2">
    <location>
        <begin position="1"/>
        <end position="25"/>
    </location>
</feature>
<dbReference type="AlphaFoldDB" id="A0A4V2SPV9"/>
<comment type="caution">
    <text evidence="3">The sequence shown here is derived from an EMBL/GenBank/DDBJ whole genome shotgun (WGS) entry which is preliminary data.</text>
</comment>
<keyword evidence="4" id="KW-1185">Reference proteome</keyword>
<evidence type="ECO:0000256" key="1">
    <source>
        <dbReference type="SAM" id="MobiDB-lite"/>
    </source>
</evidence>
<dbReference type="Proteomes" id="UP000295399">
    <property type="component" value="Unassembled WGS sequence"/>
</dbReference>
<gene>
    <name evidence="3" type="ORF">EV659_1031</name>
</gene>
<proteinExistence type="predicted"/>
<dbReference type="RefSeq" id="WP_242463474.1">
    <property type="nucleotide sequence ID" value="NZ_JACIGF010000003.1"/>
</dbReference>
<accession>A0A4V2SPV9</accession>
<dbReference type="InParanoid" id="A0A4V2SPV9"/>